<evidence type="ECO:0000256" key="1">
    <source>
        <dbReference type="ARBA" id="ARBA00004651"/>
    </source>
</evidence>
<evidence type="ECO:0000256" key="6">
    <source>
        <dbReference type="ARBA" id="ARBA00022692"/>
    </source>
</evidence>
<evidence type="ECO:0000256" key="5">
    <source>
        <dbReference type="ARBA" id="ARBA00022475"/>
    </source>
</evidence>
<dbReference type="InterPro" id="IPR044644">
    <property type="entry name" value="DinF-like"/>
</dbReference>
<evidence type="ECO:0000256" key="3">
    <source>
        <dbReference type="ARBA" id="ARBA00022448"/>
    </source>
</evidence>
<evidence type="ECO:0000256" key="2">
    <source>
        <dbReference type="ARBA" id="ARBA00010199"/>
    </source>
</evidence>
<feature type="transmembrane region" description="Helical" evidence="11">
    <location>
        <begin position="388"/>
        <end position="406"/>
    </location>
</feature>
<dbReference type="GO" id="GO:0006811">
    <property type="term" value="P:monoatomic ion transport"/>
    <property type="evidence" value="ECO:0007669"/>
    <property type="project" value="UniProtKB-KW"/>
</dbReference>
<keyword evidence="3" id="KW-0813">Transport</keyword>
<name>A0A2K1E3L6_9FLAO</name>
<dbReference type="AlphaFoldDB" id="A0A2K1E3L6"/>
<dbReference type="CDD" id="cd13136">
    <property type="entry name" value="MATE_DinF_like"/>
    <property type="match status" value="1"/>
</dbReference>
<feature type="transmembrane region" description="Helical" evidence="11">
    <location>
        <begin position="132"/>
        <end position="153"/>
    </location>
</feature>
<dbReference type="RefSeq" id="WP_103050719.1">
    <property type="nucleotide sequence ID" value="NZ_POWF01000001.1"/>
</dbReference>
<evidence type="ECO:0000256" key="4">
    <source>
        <dbReference type="ARBA" id="ARBA00022449"/>
    </source>
</evidence>
<evidence type="ECO:0000256" key="10">
    <source>
        <dbReference type="ARBA" id="ARBA00031636"/>
    </source>
</evidence>
<dbReference type="EMBL" id="POWF01000001">
    <property type="protein sequence ID" value="PNQ74867.1"/>
    <property type="molecule type" value="Genomic_DNA"/>
</dbReference>
<dbReference type="PANTHER" id="PTHR43298:SF2">
    <property type="entry name" value="FMN_FAD EXPORTER YEEO-RELATED"/>
    <property type="match status" value="1"/>
</dbReference>
<dbReference type="PANTHER" id="PTHR43298">
    <property type="entry name" value="MULTIDRUG RESISTANCE PROTEIN NORM-RELATED"/>
    <property type="match status" value="1"/>
</dbReference>
<keyword evidence="7 11" id="KW-1133">Transmembrane helix</keyword>
<organism evidence="12 13">
    <name type="scientific">Hanstruepera neustonica</name>
    <dbReference type="NCBI Taxonomy" id="1445657"/>
    <lineage>
        <taxon>Bacteria</taxon>
        <taxon>Pseudomonadati</taxon>
        <taxon>Bacteroidota</taxon>
        <taxon>Flavobacteriia</taxon>
        <taxon>Flavobacteriales</taxon>
        <taxon>Flavobacteriaceae</taxon>
        <taxon>Hanstruepera</taxon>
    </lineage>
</organism>
<dbReference type="GO" id="GO:0015297">
    <property type="term" value="F:antiporter activity"/>
    <property type="evidence" value="ECO:0007669"/>
    <property type="project" value="UniProtKB-KW"/>
</dbReference>
<dbReference type="InterPro" id="IPR002528">
    <property type="entry name" value="MATE_fam"/>
</dbReference>
<keyword evidence="8" id="KW-0406">Ion transport</keyword>
<keyword evidence="4" id="KW-0050">Antiport</keyword>
<dbReference type="GO" id="GO:0042910">
    <property type="term" value="F:xenobiotic transmembrane transporter activity"/>
    <property type="evidence" value="ECO:0007669"/>
    <property type="project" value="InterPro"/>
</dbReference>
<evidence type="ECO:0000256" key="7">
    <source>
        <dbReference type="ARBA" id="ARBA00022989"/>
    </source>
</evidence>
<dbReference type="InterPro" id="IPR048279">
    <property type="entry name" value="MdtK-like"/>
</dbReference>
<dbReference type="Proteomes" id="UP000236641">
    <property type="component" value="Unassembled WGS sequence"/>
</dbReference>
<gene>
    <name evidence="12" type="ORF">C1T31_01650</name>
</gene>
<feature type="transmembrane region" description="Helical" evidence="11">
    <location>
        <begin position="412"/>
        <end position="431"/>
    </location>
</feature>
<evidence type="ECO:0000313" key="12">
    <source>
        <dbReference type="EMBL" id="PNQ74867.1"/>
    </source>
</evidence>
<feature type="transmembrane region" description="Helical" evidence="11">
    <location>
        <begin position="160"/>
        <end position="184"/>
    </location>
</feature>
<evidence type="ECO:0000256" key="8">
    <source>
        <dbReference type="ARBA" id="ARBA00023065"/>
    </source>
</evidence>
<proteinExistence type="inferred from homology"/>
<dbReference type="NCBIfam" id="TIGR00797">
    <property type="entry name" value="matE"/>
    <property type="match status" value="1"/>
</dbReference>
<protein>
    <recommendedName>
        <fullName evidence="10">Multidrug-efflux transporter</fullName>
    </recommendedName>
</protein>
<sequence length="444" mass="49348">MSTPITLKHINKLAIPALISGVSEPILSITDTAIVGNMPVDATESLAAVGIVGAFISMLIWVLGQTRSAISSIVSQYVGADNLDKVKDLPAQAIFIITSLSILIILITYPLAEPIFKLYNASNLILNYSVDYYRIRVFGFPFTLFTIAVFGTFRGLQNTFYPMIIAILGASANIILDFVLVFGVEGFIPAMNIKGAAYASVIAQLLMALVSTYYLLTKTDIPLRFSLPFNKEIKRFLLMIANLFVRTLALNVTLYYASAFSTSYGKEYIAAYTIAINLWFLGAFIIDGYASAGNILSGKLFGAKDFRKLMELSNKLIRYGIIVGIIMGAIGALIYYPVGTLFTKDEAVLAEFYKVFWLVLAMQPLCALAFIFDGMFKGLGKMKMLRNVLLFSTFLVFVPILFWLDYLDYKLYAIFIAFTLWIIARGLPLIIKFRKEFLPLSQNS</sequence>
<reference evidence="12 13" key="1">
    <citation type="submission" date="2018-01" db="EMBL/GenBank/DDBJ databases">
        <title>The draft genome of Hanstruepera neustonica JCM19743.</title>
        <authorList>
            <person name="He R.-H."/>
            <person name="Du Z.-J."/>
        </authorList>
    </citation>
    <scope>NUCLEOTIDE SEQUENCE [LARGE SCALE GENOMIC DNA]</scope>
    <source>
        <strain evidence="12 13">JCM19743</strain>
    </source>
</reference>
<keyword evidence="13" id="KW-1185">Reference proteome</keyword>
<keyword evidence="5" id="KW-1003">Cell membrane</keyword>
<comment type="caution">
    <text evidence="12">The sequence shown here is derived from an EMBL/GenBank/DDBJ whole genome shotgun (WGS) entry which is preliminary data.</text>
</comment>
<accession>A0A2K1E3L6</accession>
<dbReference type="PIRSF" id="PIRSF006603">
    <property type="entry name" value="DinF"/>
    <property type="match status" value="1"/>
</dbReference>
<evidence type="ECO:0000313" key="13">
    <source>
        <dbReference type="Proteomes" id="UP000236641"/>
    </source>
</evidence>
<evidence type="ECO:0000256" key="11">
    <source>
        <dbReference type="SAM" id="Phobius"/>
    </source>
</evidence>
<evidence type="ECO:0000256" key="9">
    <source>
        <dbReference type="ARBA" id="ARBA00023136"/>
    </source>
</evidence>
<comment type="similarity">
    <text evidence="2">Belongs to the multi antimicrobial extrusion (MATE) (TC 2.A.66.1) family.</text>
</comment>
<feature type="transmembrane region" description="Helical" evidence="11">
    <location>
        <begin position="356"/>
        <end position="376"/>
    </location>
</feature>
<dbReference type="GO" id="GO:0005886">
    <property type="term" value="C:plasma membrane"/>
    <property type="evidence" value="ECO:0007669"/>
    <property type="project" value="UniProtKB-SubCell"/>
</dbReference>
<keyword evidence="9 11" id="KW-0472">Membrane</keyword>
<dbReference type="Pfam" id="PF01554">
    <property type="entry name" value="MatE"/>
    <property type="match status" value="2"/>
</dbReference>
<feature type="transmembrane region" description="Helical" evidence="11">
    <location>
        <begin position="196"/>
        <end position="216"/>
    </location>
</feature>
<feature type="transmembrane region" description="Helical" evidence="11">
    <location>
        <begin position="269"/>
        <end position="296"/>
    </location>
</feature>
<feature type="transmembrane region" description="Helical" evidence="11">
    <location>
        <begin position="316"/>
        <end position="336"/>
    </location>
</feature>
<feature type="transmembrane region" description="Helical" evidence="11">
    <location>
        <begin position="236"/>
        <end position="257"/>
    </location>
</feature>
<keyword evidence="6 11" id="KW-0812">Transmembrane</keyword>
<dbReference type="OrthoDB" id="5242355at2"/>
<comment type="subcellular location">
    <subcellularLocation>
        <location evidence="1">Cell membrane</location>
        <topology evidence="1">Multi-pass membrane protein</topology>
    </subcellularLocation>
</comment>
<feature type="transmembrane region" description="Helical" evidence="11">
    <location>
        <begin position="93"/>
        <end position="112"/>
    </location>
</feature>
<feature type="transmembrane region" description="Helical" evidence="11">
    <location>
        <begin position="45"/>
        <end position="63"/>
    </location>
</feature>
<dbReference type="InterPro" id="IPR050222">
    <property type="entry name" value="MATE_MdtK"/>
</dbReference>